<dbReference type="InterPro" id="IPR026891">
    <property type="entry name" value="Fn3-like"/>
</dbReference>
<evidence type="ECO:0000259" key="5">
    <source>
        <dbReference type="SMART" id="SM01217"/>
    </source>
</evidence>
<dbReference type="Pfam" id="PF14310">
    <property type="entry name" value="Fn3-like"/>
    <property type="match status" value="1"/>
</dbReference>
<dbReference type="Pfam" id="PF01915">
    <property type="entry name" value="Glyco_hydro_3_C"/>
    <property type="match status" value="1"/>
</dbReference>
<comment type="caution">
    <text evidence="6">The sequence shown here is derived from an EMBL/GenBank/DDBJ whole genome shotgun (WGS) entry which is preliminary data.</text>
</comment>
<dbReference type="GO" id="GO:0004553">
    <property type="term" value="F:hydrolase activity, hydrolyzing O-glycosyl compounds"/>
    <property type="evidence" value="ECO:0007669"/>
    <property type="project" value="InterPro"/>
</dbReference>
<evidence type="ECO:0000313" key="6">
    <source>
        <dbReference type="EMBL" id="HIV27735.1"/>
    </source>
</evidence>
<evidence type="ECO:0000256" key="3">
    <source>
        <dbReference type="ARBA" id="ARBA00023277"/>
    </source>
</evidence>
<dbReference type="InterPro" id="IPR002772">
    <property type="entry name" value="Glyco_hydro_3_C"/>
</dbReference>
<dbReference type="Gene3D" id="3.20.20.300">
    <property type="entry name" value="Glycoside hydrolase, family 3, N-terminal domain"/>
    <property type="match status" value="1"/>
</dbReference>
<dbReference type="InterPro" id="IPR036962">
    <property type="entry name" value="Glyco_hydro_3_N_sf"/>
</dbReference>
<keyword evidence="3" id="KW-0119">Carbohydrate metabolism</keyword>
<organism evidence="6 7">
    <name type="scientific">Candidatus Ornithocaccomicrobium faecavium</name>
    <dbReference type="NCBI Taxonomy" id="2840890"/>
    <lineage>
        <taxon>Bacteria</taxon>
        <taxon>Bacillati</taxon>
        <taxon>Bacillota</taxon>
        <taxon>Clostridia</taxon>
        <taxon>Candidatus Ornithocaccomicrobium</taxon>
    </lineage>
</organism>
<dbReference type="InterPro" id="IPR050288">
    <property type="entry name" value="Cellulose_deg_GH3"/>
</dbReference>
<dbReference type="AlphaFoldDB" id="A0A9D1P754"/>
<accession>A0A9D1P754</accession>
<evidence type="ECO:0000256" key="2">
    <source>
        <dbReference type="ARBA" id="ARBA00022801"/>
    </source>
</evidence>
<dbReference type="InterPro" id="IPR019800">
    <property type="entry name" value="Glyco_hydro_3_AS"/>
</dbReference>
<evidence type="ECO:0000256" key="1">
    <source>
        <dbReference type="ARBA" id="ARBA00005336"/>
    </source>
</evidence>
<name>A0A9D1P754_9FIRM</name>
<dbReference type="PROSITE" id="PS00775">
    <property type="entry name" value="GLYCOSYL_HYDROL_F3"/>
    <property type="match status" value="1"/>
</dbReference>
<dbReference type="InterPro" id="IPR013783">
    <property type="entry name" value="Ig-like_fold"/>
</dbReference>
<reference evidence="6" key="2">
    <citation type="journal article" date="2021" name="PeerJ">
        <title>Extensive microbial diversity within the chicken gut microbiome revealed by metagenomics and culture.</title>
        <authorList>
            <person name="Gilroy R."/>
            <person name="Ravi A."/>
            <person name="Getino M."/>
            <person name="Pursley I."/>
            <person name="Horton D.L."/>
            <person name="Alikhan N.F."/>
            <person name="Baker D."/>
            <person name="Gharbi K."/>
            <person name="Hall N."/>
            <person name="Watson M."/>
            <person name="Adriaenssens E.M."/>
            <person name="Foster-Nyarko E."/>
            <person name="Jarju S."/>
            <person name="Secka A."/>
            <person name="Antonio M."/>
            <person name="Oren A."/>
            <person name="Chaudhuri R.R."/>
            <person name="La Ragione R."/>
            <person name="Hildebrand F."/>
            <person name="Pallen M.J."/>
        </authorList>
    </citation>
    <scope>NUCLEOTIDE SEQUENCE</scope>
    <source>
        <strain evidence="6">CHK183-6373</strain>
    </source>
</reference>
<dbReference type="SUPFAM" id="SSF52279">
    <property type="entry name" value="Beta-D-glucan exohydrolase, C-terminal domain"/>
    <property type="match status" value="1"/>
</dbReference>
<evidence type="ECO:0000256" key="4">
    <source>
        <dbReference type="RuleBase" id="RU361161"/>
    </source>
</evidence>
<dbReference type="InterPro" id="IPR001764">
    <property type="entry name" value="Glyco_hydro_3_N"/>
</dbReference>
<dbReference type="Gene3D" id="2.60.40.10">
    <property type="entry name" value="Immunoglobulins"/>
    <property type="match status" value="1"/>
</dbReference>
<dbReference type="Pfam" id="PF00933">
    <property type="entry name" value="Glyco_hydro_3"/>
    <property type="match status" value="1"/>
</dbReference>
<reference evidence="6" key="1">
    <citation type="submission" date="2020-10" db="EMBL/GenBank/DDBJ databases">
        <authorList>
            <person name="Gilroy R."/>
        </authorList>
    </citation>
    <scope>NUCLEOTIDE SEQUENCE</scope>
    <source>
        <strain evidence="6">CHK183-6373</strain>
    </source>
</reference>
<proteinExistence type="inferred from homology"/>
<dbReference type="PANTHER" id="PTHR42715">
    <property type="entry name" value="BETA-GLUCOSIDASE"/>
    <property type="match status" value="1"/>
</dbReference>
<evidence type="ECO:0000313" key="7">
    <source>
        <dbReference type="Proteomes" id="UP000886884"/>
    </source>
</evidence>
<sequence length="766" mass="83224">MTLEEKIALCSGENFWQTKTFAQYGIPALFMCDGPHGLRKQENEADMLGVHESREATCFPAEVTAAGSWDPELLEQIGAAIGEEAKDQGVGLVLGPGANLKRNPLCGRNFEYFSEDPYLAGKLAAGFIRGVEARGIGTSLKHFAVNSQEYRRFTSDSVLDERTLRELYLTAFEIAVKEGKPSTVMCAYPKLNGVHCSDNKDLLSGILRSEWGFDGMVVTDWGAMNDRLEGFRSGCDLNMPGGSAYMEKEALRAVKSGTLPASAVDDSARRVLKLALRAAETRKAPTACDYGAHHALALRAAEEGAVLLKNADGILPLRENAKIAVIGAMAKTMRYQGSGSSHINPTKLSQPLDFLHGAVYAPGCDDQGGATDALLAEARTVAGNAEVAVVFAGLPGHYESEGFDRDSMEMPEGHLRMIEAVASANPRTVVVLLSGSAVECPWADGVKAILYMGLPGQAGGEAIANLLYGRANPSGKLAESWPLHYEDVPSAEIYGKTADALYEEGIYVGYRYYEKAAMPVRWPFGFGLSYTRFDYSDLRVDGATARVTVKNIGERAGAEVVQLYIKAPQDGLHRPARELKGFQKVFLQPGESRTVTFVLEERSFSVWQDGWKVPAGRYTVCIGALTAAVEKSGEALDVPARQAGSWYESCQGKPTRAEWEQMLGRHYEPPILKKGHFTMDNTVEEMKDYSLIMKILYKSVEATIAKGFNGKKDYGNPEFRMLMAASAGSSLRNMQISGGMKGGVLPGMLEIANGHFFRGIGRMLRG</sequence>
<feature type="domain" description="Fibronectin type III-like" evidence="5">
    <location>
        <begin position="559"/>
        <end position="626"/>
    </location>
</feature>
<dbReference type="SMART" id="SM01217">
    <property type="entry name" value="Fn3_like"/>
    <property type="match status" value="1"/>
</dbReference>
<dbReference type="GO" id="GO:0005975">
    <property type="term" value="P:carbohydrate metabolic process"/>
    <property type="evidence" value="ECO:0007669"/>
    <property type="project" value="InterPro"/>
</dbReference>
<comment type="similarity">
    <text evidence="1 4">Belongs to the glycosyl hydrolase 3 family.</text>
</comment>
<keyword evidence="4" id="KW-0326">Glycosidase</keyword>
<dbReference type="EMBL" id="DVOT01000131">
    <property type="protein sequence ID" value="HIV27735.1"/>
    <property type="molecule type" value="Genomic_DNA"/>
</dbReference>
<dbReference type="PANTHER" id="PTHR42715:SF10">
    <property type="entry name" value="BETA-GLUCOSIDASE"/>
    <property type="match status" value="1"/>
</dbReference>
<dbReference type="InterPro" id="IPR017853">
    <property type="entry name" value="GH"/>
</dbReference>
<gene>
    <name evidence="6" type="ORF">IAA64_07170</name>
</gene>
<dbReference type="PRINTS" id="PR00133">
    <property type="entry name" value="GLHYDRLASE3"/>
</dbReference>
<dbReference type="Gene3D" id="3.40.50.1700">
    <property type="entry name" value="Glycoside hydrolase family 3 C-terminal domain"/>
    <property type="match status" value="1"/>
</dbReference>
<dbReference type="Proteomes" id="UP000886884">
    <property type="component" value="Unassembled WGS sequence"/>
</dbReference>
<keyword evidence="2 4" id="KW-0378">Hydrolase</keyword>
<dbReference type="InterPro" id="IPR036881">
    <property type="entry name" value="Glyco_hydro_3_C_sf"/>
</dbReference>
<protein>
    <submittedName>
        <fullName evidence="6">Glycoside hydrolase family 3 C-terminal domain-containing protein</fullName>
    </submittedName>
</protein>
<dbReference type="SUPFAM" id="SSF51445">
    <property type="entry name" value="(Trans)glycosidases"/>
    <property type="match status" value="1"/>
</dbReference>